<dbReference type="PRINTS" id="PR00064">
    <property type="entry name" value="RIBOSOMALL35"/>
</dbReference>
<accession>A0A1G2B375</accession>
<dbReference type="Pfam" id="PF01632">
    <property type="entry name" value="Ribosomal_L35p"/>
    <property type="match status" value="1"/>
</dbReference>
<evidence type="ECO:0000256" key="3">
    <source>
        <dbReference type="ARBA" id="ARBA00023274"/>
    </source>
</evidence>
<evidence type="ECO:0000256" key="2">
    <source>
        <dbReference type="ARBA" id="ARBA00022980"/>
    </source>
</evidence>
<evidence type="ECO:0000256" key="6">
    <source>
        <dbReference type="RuleBase" id="RU000568"/>
    </source>
</evidence>
<reference evidence="7 8" key="1">
    <citation type="journal article" date="2016" name="Nat. Commun.">
        <title>Thousands of microbial genomes shed light on interconnected biogeochemical processes in an aquifer system.</title>
        <authorList>
            <person name="Anantharaman K."/>
            <person name="Brown C.T."/>
            <person name="Hug L.A."/>
            <person name="Sharon I."/>
            <person name="Castelle C.J."/>
            <person name="Probst A.J."/>
            <person name="Thomas B.C."/>
            <person name="Singh A."/>
            <person name="Wilkins M.J."/>
            <person name="Karaoz U."/>
            <person name="Brodie E.L."/>
            <person name="Williams K.H."/>
            <person name="Hubbard S.S."/>
            <person name="Banfield J.F."/>
        </authorList>
    </citation>
    <scope>NUCLEOTIDE SEQUENCE [LARGE SCALE GENOMIC DNA]</scope>
</reference>
<dbReference type="GO" id="GO:0006412">
    <property type="term" value="P:translation"/>
    <property type="evidence" value="ECO:0007669"/>
    <property type="project" value="UniProtKB-UniRule"/>
</dbReference>
<comment type="similarity">
    <text evidence="1 5 6">Belongs to the bacterial ribosomal protein bL35 family.</text>
</comment>
<protein>
    <recommendedName>
        <fullName evidence="4 5">Large ribosomal subunit protein bL35</fullName>
    </recommendedName>
</protein>
<evidence type="ECO:0000256" key="4">
    <source>
        <dbReference type="ARBA" id="ARBA00071664"/>
    </source>
</evidence>
<dbReference type="InterPro" id="IPR037229">
    <property type="entry name" value="Ribosomal_bL35_sf"/>
</dbReference>
<keyword evidence="2 5" id="KW-0689">Ribosomal protein</keyword>
<dbReference type="EMBL" id="MHKE01000013">
    <property type="protein sequence ID" value="OGY83653.1"/>
    <property type="molecule type" value="Genomic_DNA"/>
</dbReference>
<dbReference type="HAMAP" id="MF_00514">
    <property type="entry name" value="Ribosomal_bL35"/>
    <property type="match status" value="1"/>
</dbReference>
<dbReference type="Gene3D" id="4.10.410.60">
    <property type="match status" value="1"/>
</dbReference>
<dbReference type="FunFam" id="4.10.410.60:FF:000001">
    <property type="entry name" value="50S ribosomal protein L35"/>
    <property type="match status" value="1"/>
</dbReference>
<evidence type="ECO:0000313" key="7">
    <source>
        <dbReference type="EMBL" id="OGY83653.1"/>
    </source>
</evidence>
<dbReference type="SUPFAM" id="SSF143034">
    <property type="entry name" value="L35p-like"/>
    <property type="match status" value="1"/>
</dbReference>
<proteinExistence type="inferred from homology"/>
<dbReference type="InterPro" id="IPR021137">
    <property type="entry name" value="Ribosomal_bL35-like"/>
</dbReference>
<dbReference type="PANTHER" id="PTHR33343:SF1">
    <property type="entry name" value="LARGE RIBOSOMAL SUBUNIT PROTEIN BL35M"/>
    <property type="match status" value="1"/>
</dbReference>
<dbReference type="InterPro" id="IPR001706">
    <property type="entry name" value="Ribosomal_bL35"/>
</dbReference>
<dbReference type="PANTHER" id="PTHR33343">
    <property type="entry name" value="54S RIBOSOMAL PROTEIN BL35M"/>
    <property type="match status" value="1"/>
</dbReference>
<dbReference type="NCBIfam" id="TIGR00001">
    <property type="entry name" value="rpmI_bact"/>
    <property type="match status" value="1"/>
</dbReference>
<dbReference type="GO" id="GO:0003735">
    <property type="term" value="F:structural constituent of ribosome"/>
    <property type="evidence" value="ECO:0007669"/>
    <property type="project" value="InterPro"/>
</dbReference>
<evidence type="ECO:0000256" key="5">
    <source>
        <dbReference type="HAMAP-Rule" id="MF_00514"/>
    </source>
</evidence>
<sequence length="64" mass="7602">MPKLKTHKATTKRYWKTKNGKILRRKSGQDHFNARESGNITRSKRRDVEVNPSFKRTVGRMIPY</sequence>
<dbReference type="GO" id="GO:0015934">
    <property type="term" value="C:large ribosomal subunit"/>
    <property type="evidence" value="ECO:0007669"/>
    <property type="project" value="TreeGrafter"/>
</dbReference>
<evidence type="ECO:0000313" key="8">
    <source>
        <dbReference type="Proteomes" id="UP000179164"/>
    </source>
</evidence>
<evidence type="ECO:0000256" key="1">
    <source>
        <dbReference type="ARBA" id="ARBA00006598"/>
    </source>
</evidence>
<gene>
    <name evidence="5" type="primary">rpmI</name>
    <name evidence="7" type="ORF">A2898_05725</name>
</gene>
<dbReference type="AlphaFoldDB" id="A0A1G2B375"/>
<dbReference type="Proteomes" id="UP000179164">
    <property type="component" value="Unassembled WGS sequence"/>
</dbReference>
<comment type="caution">
    <text evidence="7">The sequence shown here is derived from an EMBL/GenBank/DDBJ whole genome shotgun (WGS) entry which is preliminary data.</text>
</comment>
<dbReference type="STRING" id="1798543.A2898_05725"/>
<keyword evidence="3 5" id="KW-0687">Ribonucleoprotein</keyword>
<name>A0A1G2B375_9BACT</name>
<organism evidence="7 8">
    <name type="scientific">Candidatus Kerfeldbacteria bacterium RIFCSPLOWO2_01_FULL_48_11</name>
    <dbReference type="NCBI Taxonomy" id="1798543"/>
    <lineage>
        <taxon>Bacteria</taxon>
        <taxon>Candidatus Kerfeldiibacteriota</taxon>
    </lineage>
</organism>